<gene>
    <name evidence="1" type="ordered locus">RB11731</name>
</gene>
<reference evidence="1 2" key="1">
    <citation type="journal article" date="2003" name="Proc. Natl. Acad. Sci. U.S.A.">
        <title>Complete genome sequence of the marine planctomycete Pirellula sp. strain 1.</title>
        <authorList>
            <person name="Gloeckner F.O."/>
            <person name="Kube M."/>
            <person name="Bauer M."/>
            <person name="Teeling H."/>
            <person name="Lombardot T."/>
            <person name="Ludwig W."/>
            <person name="Gade D."/>
            <person name="Beck A."/>
            <person name="Borzym K."/>
            <person name="Heitmann K."/>
            <person name="Rabus R."/>
            <person name="Schlesner H."/>
            <person name="Amann R."/>
            <person name="Reinhardt R."/>
        </authorList>
    </citation>
    <scope>NUCLEOTIDE SEQUENCE [LARGE SCALE GENOMIC DNA]</scope>
    <source>
        <strain evidence="2">DSM 10527 / NCIMB 13988 / SH1</strain>
    </source>
</reference>
<dbReference type="EMBL" id="BX294153">
    <property type="protein sequence ID" value="CAD79287.1"/>
    <property type="molecule type" value="Genomic_DNA"/>
</dbReference>
<evidence type="ECO:0000313" key="1">
    <source>
        <dbReference type="EMBL" id="CAD79287.1"/>
    </source>
</evidence>
<dbReference type="InParanoid" id="Q7UDW8"/>
<dbReference type="Proteomes" id="UP000001025">
    <property type="component" value="Chromosome"/>
</dbReference>
<accession>Q7UDW8</accession>
<name>Q7UDW8_RHOBA</name>
<proteinExistence type="predicted"/>
<dbReference type="AlphaFoldDB" id="Q7UDW8"/>
<evidence type="ECO:0000313" key="2">
    <source>
        <dbReference type="Proteomes" id="UP000001025"/>
    </source>
</evidence>
<dbReference type="HOGENOM" id="CLU_3029392_0_0_0"/>
<organism evidence="1 2">
    <name type="scientific">Rhodopirellula baltica (strain DSM 10527 / NCIMB 13988 / SH1)</name>
    <dbReference type="NCBI Taxonomy" id="243090"/>
    <lineage>
        <taxon>Bacteria</taxon>
        <taxon>Pseudomonadati</taxon>
        <taxon>Planctomycetota</taxon>
        <taxon>Planctomycetia</taxon>
        <taxon>Pirellulales</taxon>
        <taxon>Pirellulaceae</taxon>
        <taxon>Rhodopirellula</taxon>
    </lineage>
</organism>
<sequence length="55" mass="6694">MRRSVENERCEGVRFPRGKLTEKHFFRFWPKLLQTQPNSRSQDVLCLHRDELLAH</sequence>
<protein>
    <submittedName>
        <fullName evidence="1">Uncharacterized protein</fullName>
    </submittedName>
</protein>
<keyword evidence="2" id="KW-1185">Reference proteome</keyword>
<dbReference type="KEGG" id="rba:RB11731"/>
<dbReference type="EnsemblBacteria" id="CAD79287">
    <property type="protein sequence ID" value="CAD79287"/>
    <property type="gene ID" value="RB11731"/>
</dbReference>